<evidence type="ECO:0000256" key="11">
    <source>
        <dbReference type="SAM" id="MobiDB-lite"/>
    </source>
</evidence>
<proteinExistence type="inferred from homology"/>
<evidence type="ECO:0000256" key="3">
    <source>
        <dbReference type="ARBA" id="ARBA00022574"/>
    </source>
</evidence>
<dbReference type="Proteomes" id="UP000008237">
    <property type="component" value="Unassembled WGS sequence"/>
</dbReference>
<evidence type="ECO:0000256" key="10">
    <source>
        <dbReference type="SAM" id="Coils"/>
    </source>
</evidence>
<keyword evidence="6" id="KW-0206">Cytoskeleton</keyword>
<keyword evidence="13" id="KW-1185">Reference proteome</keyword>
<comment type="subcellular location">
    <subcellularLocation>
        <location evidence="1">Cytoplasm</location>
        <location evidence="1">Cytoskeleton</location>
        <location evidence="1">Cilium axoneme</location>
    </subcellularLocation>
</comment>
<dbReference type="OrthoDB" id="535167at2759"/>
<name>E2B325_HARSA</name>
<dbReference type="GO" id="GO:0003341">
    <property type="term" value="P:cilium movement"/>
    <property type="evidence" value="ECO:0007669"/>
    <property type="project" value="UniProtKB-ARBA"/>
</dbReference>
<dbReference type="EMBL" id="GL445255">
    <property type="protein sequence ID" value="EFN89911.1"/>
    <property type="molecule type" value="Genomic_DNA"/>
</dbReference>
<keyword evidence="2" id="KW-0963">Cytoplasm</keyword>
<dbReference type="Pfam" id="PF25828">
    <property type="entry name" value="CC_Cfap43"/>
    <property type="match status" value="1"/>
</dbReference>
<dbReference type="InterPro" id="IPR015943">
    <property type="entry name" value="WD40/YVTN_repeat-like_dom_sf"/>
</dbReference>
<organism evidence="13">
    <name type="scientific">Harpegnathos saltator</name>
    <name type="common">Jerdon's jumping ant</name>
    <dbReference type="NCBI Taxonomy" id="610380"/>
    <lineage>
        <taxon>Eukaryota</taxon>
        <taxon>Metazoa</taxon>
        <taxon>Ecdysozoa</taxon>
        <taxon>Arthropoda</taxon>
        <taxon>Hexapoda</taxon>
        <taxon>Insecta</taxon>
        <taxon>Pterygota</taxon>
        <taxon>Neoptera</taxon>
        <taxon>Endopterygota</taxon>
        <taxon>Hymenoptera</taxon>
        <taxon>Apocrita</taxon>
        <taxon>Aculeata</taxon>
        <taxon>Formicoidea</taxon>
        <taxon>Formicidae</taxon>
        <taxon>Ponerinae</taxon>
        <taxon>Ponerini</taxon>
        <taxon>Harpegnathos</taxon>
    </lineage>
</organism>
<sequence>MRVIFIRVSCSPNPPHLVSQLAAADGSLSVYQVRMCSKIVSIHHVDVPYPEHRVVSSSWTPEGNLFVCDELGNVWLMAIEANKLYSVVKLETCAPPRNKPIVVAYRSGVILVNAASEITFYKKLSTNWDVSWQFVWSISTTYHSIRAAKRHSCKDGLLLHSKSGEIFEISIHHDNVPRVEVIYTDDMEYKALLSISQRADHVAAIDQLDRLCIFELSSGKLIARLSLRHHGEVERKPNPKISIFIYPTLQRISRCVLPDKINGYLFCYFAGTEYLVSLTTFPDFRIIVWHWKTGKHVAALNTKIVSLTQEISCSPNPPHLVSQLAAADGSLSVYQVRMCSKIVSIHHVDVPYPEHRVVSSSWTPEGNLFVCDELGNVWLMAIEANKLYSVVKLETCAPPRNKPIVVAYRSGVILVNAASEITFYKKLSTNWDVSWQFVWSISTTYHSIRAAKRHSCKDGLLLHSKSGEIFEISIHHDNVPRVEVIYTDDMEYKALLSISQRADHVAAIDQLDRLCIFELSSGKLIARLSLRHHGEVLRADSHPTLPMLASCNVAGSCIFVDVTSVSSPKIFSCFHLHRDPLDKMKFSRRGEFLALSNSRTGDIFIIGKPLKRQRADVVGHLEIGGHMRQLSLVVDFLVYERGDDRFEILVLVTANPAMAPVGGNKVIVYTCEISSDFCAHATCVIDLSRPFRMLYHGSSEPLGILGVPSLSKQLYQMEIQNDFQDVALTKRLFAVHQMRKIGMHVTESHVVTYGYDGLVVVRDSADLGRVLAILMPQHRSKGGVKSAIYSRLGETVVSLGRNGDLAANRVRLPETRANLVETEAASTRLSMEDFSYGPSELHGRETWLDSVIAAKLQAERDEALLERAAIVADLKRIKDQARLFEIDSTALSLLGNHFNPSIRELLDRNENKPPDVRLPISTFDLDRQFRQRKIEEARLEREELHRSLEEECVRRDQVVSYLREIFWTPLQVKPCALRSIGGDTKVHNYPLVASSRKTNDFKIWDRLSSDADEFVYSYELADDKDDSRRASLTSHSDDESSTADDGRSKVHEMAKKWYTSTDETEKSRISGVTTHNWIGDESLALTHQLLMPSNSNLETILSNDIMIESRERKLKVHFNDLFEEMRRSKERELKRAKERIERLRYCAAELKRMFGIDFSLGPIEMPTWSVDEIPDYAVTVDDREVLENRSRRGKCAVETVNKDHEDGEKGEGSNDFHMKALDKMMDGVLELSWEDEVKKEIPVPKCLIVRYPWKRTVKDTVVITVYKFKMNVLKRKREKYKAMLRTEIAETKEALQRDILAFNDKLKDLELKKMRIECAIFQERSIRMRAIRKHRAEADDRQKIARLRDQQLAPATQEARELAEECNSLETVVSEQKVRYDNLCKAEKRQEAKFRGEFADLKQPMVEHLLRHYKKRPRLGRLTTTSVTYLTEVARCIVSGDKSEILPRECLDFLRAMDLMDTMPGNLPPQININHWRMMCRLRRAKVELETKVRCCAVETAEAEQTLSFYQKAMQSADNAVACERAKLDNAEKTLARLAEKMEVQLVLKTGQIEVPLRGCPADYANAVLVTREELLRVNNCIVETGKRKLTAMHRSMYLRKVVLRHEWQHACAKMMLDDLQQELRDVCQFKITRNILEHLNNDPHNVNLEKDYEKMRANLRIFQNKFRGLVELEQTRLREAKLLSAKWRRKTDRISREIRSRSSDVEECYKMLKDPRREKNEQSRRMRLTMIARRTRLIMKVADNYEHLLILHARLEVLKLRTYPTLRCKT</sequence>
<feature type="region of interest" description="Disordered" evidence="11">
    <location>
        <begin position="1027"/>
        <end position="1049"/>
    </location>
</feature>
<dbReference type="InterPro" id="IPR036322">
    <property type="entry name" value="WD40_repeat_dom_sf"/>
</dbReference>
<dbReference type="GO" id="GO:0060271">
    <property type="term" value="P:cilium assembly"/>
    <property type="evidence" value="ECO:0007669"/>
    <property type="project" value="TreeGrafter"/>
</dbReference>
<dbReference type="GO" id="GO:0005930">
    <property type="term" value="C:axoneme"/>
    <property type="evidence" value="ECO:0007669"/>
    <property type="project" value="UniProtKB-SubCell"/>
</dbReference>
<dbReference type="Gene3D" id="2.130.10.10">
    <property type="entry name" value="YVTN repeat-like/Quinoprotein amine dehydrogenase"/>
    <property type="match status" value="2"/>
</dbReference>
<dbReference type="FunCoup" id="E2B325">
    <property type="interactions" value="12"/>
</dbReference>
<dbReference type="SUPFAM" id="SSF101908">
    <property type="entry name" value="Putative isomerase YbhE"/>
    <property type="match status" value="1"/>
</dbReference>
<evidence type="ECO:0000256" key="6">
    <source>
        <dbReference type="ARBA" id="ARBA00023212"/>
    </source>
</evidence>
<evidence type="ECO:0000256" key="2">
    <source>
        <dbReference type="ARBA" id="ARBA00022490"/>
    </source>
</evidence>
<comment type="similarity">
    <text evidence="8">Belongs to the CFAP43 family.</text>
</comment>
<keyword evidence="4" id="KW-0677">Repeat</keyword>
<dbReference type="SUPFAM" id="SSF50978">
    <property type="entry name" value="WD40 repeat-like"/>
    <property type="match status" value="2"/>
</dbReference>
<evidence type="ECO:0000256" key="8">
    <source>
        <dbReference type="ARBA" id="ARBA00023605"/>
    </source>
</evidence>
<keyword evidence="3" id="KW-0853">WD repeat</keyword>
<evidence type="ECO:0000256" key="1">
    <source>
        <dbReference type="ARBA" id="ARBA00004430"/>
    </source>
</evidence>
<evidence type="ECO:0000256" key="7">
    <source>
        <dbReference type="ARBA" id="ARBA00023273"/>
    </source>
</evidence>
<dbReference type="OMA" id="PCALRSI"/>
<evidence type="ECO:0000256" key="4">
    <source>
        <dbReference type="ARBA" id="ARBA00022737"/>
    </source>
</evidence>
<evidence type="ECO:0000313" key="12">
    <source>
        <dbReference type="EMBL" id="EFN89911.1"/>
    </source>
</evidence>
<dbReference type="PANTHER" id="PTHR14885">
    <property type="entry name" value="CILIA- AND FLAGELLA-ASSOCIATED PROTEIN 43-RELATED"/>
    <property type="match status" value="1"/>
</dbReference>
<evidence type="ECO:0000313" key="13">
    <source>
        <dbReference type="Proteomes" id="UP000008237"/>
    </source>
</evidence>
<feature type="coiled-coil region" evidence="10">
    <location>
        <begin position="1514"/>
        <end position="1548"/>
    </location>
</feature>
<keyword evidence="5 10" id="KW-0175">Coiled coil</keyword>
<reference evidence="12 13" key="1">
    <citation type="journal article" date="2010" name="Science">
        <title>Genomic comparison of the ants Camponotus floridanus and Harpegnathos saltator.</title>
        <authorList>
            <person name="Bonasio R."/>
            <person name="Zhang G."/>
            <person name="Ye C."/>
            <person name="Mutti N.S."/>
            <person name="Fang X."/>
            <person name="Qin N."/>
            <person name="Donahue G."/>
            <person name="Yang P."/>
            <person name="Li Q."/>
            <person name="Li C."/>
            <person name="Zhang P."/>
            <person name="Huang Z."/>
            <person name="Berger S.L."/>
            <person name="Reinberg D."/>
            <person name="Wang J."/>
            <person name="Liebig J."/>
        </authorList>
    </citation>
    <scope>NUCLEOTIDE SEQUENCE [LARGE SCALE GENOMIC DNA]</scope>
    <source>
        <strain evidence="12 13">R22 G/1</strain>
    </source>
</reference>
<evidence type="ECO:0000256" key="9">
    <source>
        <dbReference type="ARBA" id="ARBA00023662"/>
    </source>
</evidence>
<keyword evidence="7" id="KW-0966">Cell projection</keyword>
<evidence type="ECO:0000256" key="5">
    <source>
        <dbReference type="ARBA" id="ARBA00023054"/>
    </source>
</evidence>
<accession>E2B325</accession>
<dbReference type="PANTHER" id="PTHR14885:SF1">
    <property type="entry name" value="CILIA- AND FLAGELLA-ASSOCIATED PROTEIN 43"/>
    <property type="match status" value="1"/>
</dbReference>
<dbReference type="InParanoid" id="E2B325"/>
<feature type="coiled-coil region" evidence="10">
    <location>
        <begin position="1119"/>
        <end position="1153"/>
    </location>
</feature>
<protein>
    <recommendedName>
        <fullName evidence="9">Cilia- and flagella-associated protein 43</fullName>
    </recommendedName>
</protein>
<gene>
    <name evidence="12" type="ORF">EAI_00964</name>
</gene>